<feature type="non-terminal residue" evidence="2">
    <location>
        <position position="166"/>
    </location>
</feature>
<name>A0ABV0QUX4_9TELE</name>
<organism evidence="2 3">
    <name type="scientific">Xenoophorus captivus</name>
    <dbReference type="NCBI Taxonomy" id="1517983"/>
    <lineage>
        <taxon>Eukaryota</taxon>
        <taxon>Metazoa</taxon>
        <taxon>Chordata</taxon>
        <taxon>Craniata</taxon>
        <taxon>Vertebrata</taxon>
        <taxon>Euteleostomi</taxon>
        <taxon>Actinopterygii</taxon>
        <taxon>Neopterygii</taxon>
        <taxon>Teleostei</taxon>
        <taxon>Neoteleostei</taxon>
        <taxon>Acanthomorphata</taxon>
        <taxon>Ovalentaria</taxon>
        <taxon>Atherinomorphae</taxon>
        <taxon>Cyprinodontiformes</taxon>
        <taxon>Goodeidae</taxon>
        <taxon>Xenoophorus</taxon>
    </lineage>
</organism>
<dbReference type="EMBL" id="JAHRIN010023850">
    <property type="protein sequence ID" value="MEQ2199198.1"/>
    <property type="molecule type" value="Genomic_DNA"/>
</dbReference>
<accession>A0ABV0QUX4</accession>
<evidence type="ECO:0000256" key="1">
    <source>
        <dbReference type="SAM" id="MobiDB-lite"/>
    </source>
</evidence>
<feature type="compositionally biased region" description="Basic and acidic residues" evidence="1">
    <location>
        <begin position="88"/>
        <end position="100"/>
    </location>
</feature>
<evidence type="ECO:0000313" key="2">
    <source>
        <dbReference type="EMBL" id="MEQ2199198.1"/>
    </source>
</evidence>
<evidence type="ECO:0000313" key="3">
    <source>
        <dbReference type="Proteomes" id="UP001434883"/>
    </source>
</evidence>
<gene>
    <name evidence="2" type="ORF">XENOCAPTIV_027295</name>
</gene>
<dbReference type="Proteomes" id="UP001434883">
    <property type="component" value="Unassembled WGS sequence"/>
</dbReference>
<protein>
    <submittedName>
        <fullName evidence="2">Uncharacterized protein</fullName>
    </submittedName>
</protein>
<proteinExistence type="predicted"/>
<keyword evidence="3" id="KW-1185">Reference proteome</keyword>
<feature type="compositionally biased region" description="Basic and acidic residues" evidence="1">
    <location>
        <begin position="114"/>
        <end position="124"/>
    </location>
</feature>
<comment type="caution">
    <text evidence="2">The sequence shown here is derived from an EMBL/GenBank/DDBJ whole genome shotgun (WGS) entry which is preliminary data.</text>
</comment>
<feature type="region of interest" description="Disordered" evidence="1">
    <location>
        <begin position="88"/>
        <end position="136"/>
    </location>
</feature>
<sequence>MSRYALIMGPKQQTKSLKVAEAALVEEPEQEGAIGQSSDETASVDMINIAGVLERCLQFQSDFVERWDEEKSKQERRWQQIQVEVGNLRDDLGKQQKTEDEAQASPSSEADVEPAFRHQSKSEPVETAWTQSDIPKFEEGDDIEQYLTTFERLATPYRWPERDWAV</sequence>
<reference evidence="2 3" key="1">
    <citation type="submission" date="2021-06" db="EMBL/GenBank/DDBJ databases">
        <authorList>
            <person name="Palmer J.M."/>
        </authorList>
    </citation>
    <scope>NUCLEOTIDE SEQUENCE [LARGE SCALE GENOMIC DNA]</scope>
    <source>
        <strain evidence="2 3">XC_2019</strain>
        <tissue evidence="2">Muscle</tissue>
    </source>
</reference>